<accession>A0A420W8N2</accession>
<dbReference type="Gene3D" id="3.30.460.80">
    <property type="entry name" value="NADH:ubiquinone oxidoreductase, 30kDa subunit"/>
    <property type="match status" value="1"/>
</dbReference>
<comment type="caution">
    <text evidence="3">The sequence shown here is derived from an EMBL/GenBank/DDBJ whole genome shotgun (WGS) entry which is preliminary data.</text>
</comment>
<dbReference type="GO" id="GO:0008137">
    <property type="term" value="F:NADH dehydrogenase (ubiquinone) activity"/>
    <property type="evidence" value="ECO:0007669"/>
    <property type="project" value="InterPro"/>
</dbReference>
<gene>
    <name evidence="3" type="ORF">C7457_0561</name>
</gene>
<organism evidence="3 4">
    <name type="scientific">Thermovibrio guaymasensis</name>
    <dbReference type="NCBI Taxonomy" id="240167"/>
    <lineage>
        <taxon>Bacteria</taxon>
        <taxon>Pseudomonadati</taxon>
        <taxon>Aquificota</taxon>
        <taxon>Aquificia</taxon>
        <taxon>Desulfurobacteriales</taxon>
        <taxon>Desulfurobacteriaceae</taxon>
        <taxon>Thermovibrio</taxon>
    </lineage>
</organism>
<keyword evidence="4" id="KW-1185">Reference proteome</keyword>
<dbReference type="RefSeq" id="WP_121169919.1">
    <property type="nucleotide sequence ID" value="NZ_RBIE01000001.1"/>
</dbReference>
<dbReference type="OrthoDB" id="9803286at2"/>
<feature type="domain" description="NADH:ubiquinone oxidoreductase 30kDa subunit" evidence="2">
    <location>
        <begin position="33"/>
        <end position="151"/>
    </location>
</feature>
<protein>
    <submittedName>
        <fullName evidence="3">NADH:ubiquinone oxidoreductase subunit C</fullName>
    </submittedName>
</protein>
<comment type="similarity">
    <text evidence="1">Belongs to the complex I 30 kDa subunit family.</text>
</comment>
<proteinExistence type="inferred from homology"/>
<dbReference type="PANTHER" id="PTHR10884:SF14">
    <property type="entry name" value="NADH DEHYDROGENASE [UBIQUINONE] IRON-SULFUR PROTEIN 3, MITOCHONDRIAL"/>
    <property type="match status" value="1"/>
</dbReference>
<evidence type="ECO:0000259" key="2">
    <source>
        <dbReference type="Pfam" id="PF00329"/>
    </source>
</evidence>
<dbReference type="EMBL" id="RBIE01000001">
    <property type="protein sequence ID" value="RKQ63681.1"/>
    <property type="molecule type" value="Genomic_DNA"/>
</dbReference>
<evidence type="ECO:0000313" key="3">
    <source>
        <dbReference type="EMBL" id="RKQ63681.1"/>
    </source>
</evidence>
<dbReference type="AlphaFoldDB" id="A0A420W8N2"/>
<dbReference type="SUPFAM" id="SSF143243">
    <property type="entry name" value="Nqo5-like"/>
    <property type="match status" value="1"/>
</dbReference>
<dbReference type="Proteomes" id="UP000280881">
    <property type="component" value="Unassembled WGS sequence"/>
</dbReference>
<sequence>MLYLSDSLVEVLKEEFKGKVRELPNLRGETSLEVEKEVLLTFMGFLKHDDRFKMDMLVDLTVVDYPDRNPRFEVVYHLRSLSLRHNLRVKCWAEGEEVPSVVELWKAADWLEREAYEMFGVKFTGRELRKLLLPQKYPYFPLRKDFPLEGKEAPCDVWDWE</sequence>
<reference evidence="3 4" key="1">
    <citation type="submission" date="2018-10" db="EMBL/GenBank/DDBJ databases">
        <title>Genomic Encyclopedia of Type Strains, Phase IV (KMG-IV): sequencing the most valuable type-strain genomes for metagenomic binning, comparative biology and taxonomic classification.</title>
        <authorList>
            <person name="Goeker M."/>
        </authorList>
    </citation>
    <scope>NUCLEOTIDE SEQUENCE [LARGE SCALE GENOMIC DNA]</scope>
    <source>
        <strain evidence="3 4">DSM 15521</strain>
    </source>
</reference>
<dbReference type="InterPro" id="IPR001268">
    <property type="entry name" value="NADH_UbQ_OxRdtase_30kDa_su"/>
</dbReference>
<evidence type="ECO:0000256" key="1">
    <source>
        <dbReference type="ARBA" id="ARBA00007569"/>
    </source>
</evidence>
<evidence type="ECO:0000313" key="4">
    <source>
        <dbReference type="Proteomes" id="UP000280881"/>
    </source>
</evidence>
<dbReference type="Pfam" id="PF00329">
    <property type="entry name" value="Complex1_30kDa"/>
    <property type="match status" value="1"/>
</dbReference>
<keyword evidence="3" id="KW-0830">Ubiquinone</keyword>
<dbReference type="PANTHER" id="PTHR10884">
    <property type="entry name" value="NADH DEHYDROGENASE UBIQUINONE IRON-SULFUR PROTEIN 3"/>
    <property type="match status" value="1"/>
</dbReference>
<name>A0A420W8N2_9BACT</name>
<dbReference type="InterPro" id="IPR037232">
    <property type="entry name" value="NADH_quin_OxRdtase_su_C/D-like"/>
</dbReference>